<evidence type="ECO:0000256" key="1">
    <source>
        <dbReference type="ARBA" id="ARBA00000366"/>
    </source>
</evidence>
<evidence type="ECO:0000256" key="9">
    <source>
        <dbReference type="SAM" id="MobiDB-lite"/>
    </source>
</evidence>
<dbReference type="HOGENOM" id="CLU_009802_0_0_1"/>
<dbReference type="Proteomes" id="UP000030816">
    <property type="component" value="Unassembled WGS sequence"/>
</dbReference>
<dbReference type="Gene3D" id="1.20.245.10">
    <property type="entry name" value="Lipoxygenase-1, Domain 5"/>
    <property type="match status" value="1"/>
</dbReference>
<dbReference type="EC" id="1.13.11.45" evidence="3"/>
<proteinExistence type="predicted"/>
<evidence type="ECO:0000259" key="10">
    <source>
        <dbReference type="PROSITE" id="PS51393"/>
    </source>
</evidence>
<accession>A0A0B2WKQ0</accession>
<evidence type="ECO:0000256" key="7">
    <source>
        <dbReference type="ARBA" id="ARBA00023002"/>
    </source>
</evidence>
<dbReference type="AlphaFoldDB" id="A0A0B2WKQ0"/>
<evidence type="ECO:0000256" key="6">
    <source>
        <dbReference type="ARBA" id="ARBA00022964"/>
    </source>
</evidence>
<dbReference type="InterPro" id="IPR000907">
    <property type="entry name" value="LipOase"/>
</dbReference>
<dbReference type="InterPro" id="IPR036226">
    <property type="entry name" value="LipOase_C_sf"/>
</dbReference>
<dbReference type="GO" id="GO:0050584">
    <property type="term" value="F:linoleate 11-lipoxygenase activity"/>
    <property type="evidence" value="ECO:0007669"/>
    <property type="project" value="UniProtKB-EC"/>
</dbReference>
<dbReference type="SUPFAM" id="SSF48484">
    <property type="entry name" value="Lipoxigenase"/>
    <property type="match status" value="1"/>
</dbReference>
<dbReference type="EMBL" id="AZHE01000042">
    <property type="protein sequence ID" value="KHN94062.1"/>
    <property type="molecule type" value="Genomic_DNA"/>
</dbReference>
<dbReference type="GO" id="GO:0034440">
    <property type="term" value="P:lipid oxidation"/>
    <property type="evidence" value="ECO:0007669"/>
    <property type="project" value="InterPro"/>
</dbReference>
<name>A0A0B2WKQ0_METAS</name>
<dbReference type="RefSeq" id="XP_040675128.1">
    <property type="nucleotide sequence ID" value="XM_040826869.1"/>
</dbReference>
<dbReference type="PROSITE" id="PS51393">
    <property type="entry name" value="LIPOXYGENASE_3"/>
    <property type="match status" value="1"/>
</dbReference>
<evidence type="ECO:0000313" key="11">
    <source>
        <dbReference type="EMBL" id="KHN94062.1"/>
    </source>
</evidence>
<protein>
    <recommendedName>
        <fullName evidence="4">Manganese lipoxygenase</fullName>
        <ecNumber evidence="3">1.13.11.45</ecNumber>
    </recommendedName>
</protein>
<keyword evidence="8" id="KW-0464">Manganese</keyword>
<dbReference type="PANTHER" id="PTHR11771">
    <property type="entry name" value="LIPOXYGENASE"/>
    <property type="match status" value="1"/>
</dbReference>
<sequence>MAVLSCITDRLQQILTGDNTHDVEQATMEVWDKGVFLNELQRQGLAFTTDRDGNVSGNLVATRGLKQGTYKGTRLALTELYNLIQEFACSQFDTLGFEPIIPQRRSLEKKREKYQWSNPADGYPPHLSEVPQDQTEQDPNVGHIFDQKELGSVSKLAMAASFIIPKDMRKEDGPFFGPTLAAVESHNRSHPSPSTDIMDGKNIGFLTDWFSDARFAQQHFSGVNPTTIATAPHAKVKEYVVEAERQGLEDVAMLLEAGKDLLIQDYSYFREATGVGDRETFENIILDEHKDASKAKASRYGCASVIIFQLHDDGRLHPLAITIDYKGSLDKSVTLFNQRLHPDDRGLVPEAEDWPWRYAKTCAQSSDWARHEIAVHLVDTHLVEEVIIVATNRTVPEDHLLYELLSPHWFRTLALNKAARAVLVPLVVARISGFGPSTAYDSPATNRCFKFIQHAFRNFNFVDKYIPNDLKKRGFDMEGNTTYKYRNYPYATDMFLLWHIIRDFVQTVLGTKYKTCADVRHDRYIADWCVEIQTKGQLASFPTITTVDELVDAVTMCIHIASPQHTAVNYLQDYYYSFVPSKPPALCRPLPTSLEQLTGYTETELTEALPIGTEDPKWKDWLLAAQLPELLSFKVDQRYNLLTYAKSLYNVNKDRTERENERPDHEVMKEAAAKFYSQLKNCEFLFKMVSELQTPGAIEYKVLQPEYSAVSILI</sequence>
<evidence type="ECO:0000256" key="3">
    <source>
        <dbReference type="ARBA" id="ARBA00013178"/>
    </source>
</evidence>
<comment type="caution">
    <text evidence="11">The sequence shown here is derived from an EMBL/GenBank/DDBJ whole genome shotgun (WGS) entry which is preliminary data.</text>
</comment>
<keyword evidence="12" id="KW-1185">Reference proteome</keyword>
<organism evidence="11 12">
    <name type="scientific">Metarhizium album (strain ARSEF 1941)</name>
    <dbReference type="NCBI Taxonomy" id="1081103"/>
    <lineage>
        <taxon>Eukaryota</taxon>
        <taxon>Fungi</taxon>
        <taxon>Dikarya</taxon>
        <taxon>Ascomycota</taxon>
        <taxon>Pezizomycotina</taxon>
        <taxon>Sordariomycetes</taxon>
        <taxon>Hypocreomycetidae</taxon>
        <taxon>Hypocreales</taxon>
        <taxon>Clavicipitaceae</taxon>
        <taxon>Metarhizium</taxon>
    </lineage>
</organism>
<evidence type="ECO:0000256" key="5">
    <source>
        <dbReference type="ARBA" id="ARBA00022723"/>
    </source>
</evidence>
<keyword evidence="7" id="KW-0560">Oxidoreductase</keyword>
<evidence type="ECO:0000313" key="12">
    <source>
        <dbReference type="Proteomes" id="UP000030816"/>
    </source>
</evidence>
<evidence type="ECO:0000256" key="4">
    <source>
        <dbReference type="ARBA" id="ARBA00021175"/>
    </source>
</evidence>
<dbReference type="Gene3D" id="3.10.450.60">
    <property type="match status" value="1"/>
</dbReference>
<dbReference type="OrthoDB" id="407298at2759"/>
<evidence type="ECO:0000256" key="2">
    <source>
        <dbReference type="ARBA" id="ARBA00001936"/>
    </source>
</evidence>
<dbReference type="GO" id="GO:0043651">
    <property type="term" value="P:linoleic acid metabolic process"/>
    <property type="evidence" value="ECO:0007669"/>
    <property type="project" value="UniProtKB-ARBA"/>
</dbReference>
<comment type="cofactor">
    <cofactor evidence="2">
        <name>Mn(2+)</name>
        <dbReference type="ChEBI" id="CHEBI:29035"/>
    </cofactor>
</comment>
<dbReference type="Pfam" id="PF00305">
    <property type="entry name" value="Lipoxygenase"/>
    <property type="match status" value="1"/>
</dbReference>
<dbReference type="GeneID" id="63742526"/>
<dbReference type="InterPro" id="IPR013819">
    <property type="entry name" value="LipOase_C"/>
</dbReference>
<feature type="region of interest" description="Disordered" evidence="9">
    <location>
        <begin position="116"/>
        <end position="136"/>
    </location>
</feature>
<reference evidence="11 12" key="1">
    <citation type="journal article" date="2014" name="Proc. Natl. Acad. Sci. U.S.A.">
        <title>Trajectory and genomic determinants of fungal-pathogen speciation and host adaptation.</title>
        <authorList>
            <person name="Hu X."/>
            <person name="Xiao G."/>
            <person name="Zheng P."/>
            <person name="Shang Y."/>
            <person name="Su Y."/>
            <person name="Zhang X."/>
            <person name="Liu X."/>
            <person name="Zhan S."/>
            <person name="St Leger R.J."/>
            <person name="Wang C."/>
        </authorList>
    </citation>
    <scope>NUCLEOTIDE SEQUENCE [LARGE SCALE GENOMIC DNA]</scope>
    <source>
        <strain evidence="11 12">ARSEF 1941</strain>
    </source>
</reference>
<keyword evidence="5" id="KW-0479">Metal-binding</keyword>
<comment type="catalytic activity">
    <reaction evidence="1">
        <text>(9Z,12Z)-octadecadienoate + O2 = (11S)-hydroperoxy-(9Z,12Z)-octadecadienoate</text>
        <dbReference type="Rhea" id="RHEA:18993"/>
        <dbReference type="ChEBI" id="CHEBI:15379"/>
        <dbReference type="ChEBI" id="CHEBI:30245"/>
        <dbReference type="ChEBI" id="CHEBI:57467"/>
        <dbReference type="EC" id="1.13.11.45"/>
    </reaction>
</comment>
<dbReference type="GO" id="GO:0046872">
    <property type="term" value="F:metal ion binding"/>
    <property type="evidence" value="ECO:0007669"/>
    <property type="project" value="UniProtKB-KW"/>
</dbReference>
<keyword evidence="6" id="KW-0223">Dioxygenase</keyword>
<dbReference type="STRING" id="1081103.A0A0B2WKQ0"/>
<gene>
    <name evidence="11" type="ORF">MAM_08071</name>
</gene>
<feature type="domain" description="Lipoxygenase" evidence="10">
    <location>
        <begin position="86"/>
        <end position="714"/>
    </location>
</feature>
<evidence type="ECO:0000256" key="8">
    <source>
        <dbReference type="ARBA" id="ARBA00023211"/>
    </source>
</evidence>